<evidence type="ECO:0000256" key="1">
    <source>
        <dbReference type="SAM" id="Coils"/>
    </source>
</evidence>
<evidence type="ECO:0000256" key="2">
    <source>
        <dbReference type="SAM" id="MobiDB-lite"/>
    </source>
</evidence>
<keyword evidence="4" id="KW-1185">Reference proteome</keyword>
<accession>A0AAN8UZP3</accession>
<reference evidence="3 4" key="1">
    <citation type="submission" date="2023-12" db="EMBL/GenBank/DDBJ databases">
        <title>A high-quality genome assembly for Dillenia turbinata (Dilleniales).</title>
        <authorList>
            <person name="Chanderbali A."/>
        </authorList>
    </citation>
    <scope>NUCLEOTIDE SEQUENCE [LARGE SCALE GENOMIC DNA]</scope>
    <source>
        <strain evidence="3">LSX21</strain>
        <tissue evidence="3">Leaf</tissue>
    </source>
</reference>
<feature type="compositionally biased region" description="Basic and acidic residues" evidence="2">
    <location>
        <begin position="365"/>
        <end position="382"/>
    </location>
</feature>
<dbReference type="PANTHER" id="PTHR33476:SF7">
    <property type="entry name" value="EMB|CAB62613.1"/>
    <property type="match status" value="1"/>
</dbReference>
<name>A0AAN8UZP3_9MAGN</name>
<feature type="coiled-coil region" evidence="1">
    <location>
        <begin position="317"/>
        <end position="351"/>
    </location>
</feature>
<evidence type="ECO:0000313" key="3">
    <source>
        <dbReference type="EMBL" id="KAK6920991.1"/>
    </source>
</evidence>
<dbReference type="EMBL" id="JBAMMX010000020">
    <property type="protein sequence ID" value="KAK6920991.1"/>
    <property type="molecule type" value="Genomic_DNA"/>
</dbReference>
<organism evidence="3 4">
    <name type="scientific">Dillenia turbinata</name>
    <dbReference type="NCBI Taxonomy" id="194707"/>
    <lineage>
        <taxon>Eukaryota</taxon>
        <taxon>Viridiplantae</taxon>
        <taxon>Streptophyta</taxon>
        <taxon>Embryophyta</taxon>
        <taxon>Tracheophyta</taxon>
        <taxon>Spermatophyta</taxon>
        <taxon>Magnoliopsida</taxon>
        <taxon>eudicotyledons</taxon>
        <taxon>Gunneridae</taxon>
        <taxon>Pentapetalae</taxon>
        <taxon>Dilleniales</taxon>
        <taxon>Dilleniaceae</taxon>
        <taxon>Dillenia</taxon>
    </lineage>
</organism>
<dbReference type="InterPro" id="IPR040348">
    <property type="entry name" value="POLAR-like"/>
</dbReference>
<feature type="coiled-coil region" evidence="1">
    <location>
        <begin position="500"/>
        <end position="527"/>
    </location>
</feature>
<comment type="caution">
    <text evidence="3">The sequence shown here is derived from an EMBL/GenBank/DDBJ whole genome shotgun (WGS) entry which is preliminary data.</text>
</comment>
<dbReference type="PANTHER" id="PTHR33476">
    <property type="entry name" value="EMB|CAB62613.1"/>
    <property type="match status" value="1"/>
</dbReference>
<feature type="coiled-coil region" evidence="1">
    <location>
        <begin position="406"/>
        <end position="433"/>
    </location>
</feature>
<dbReference type="Proteomes" id="UP001370490">
    <property type="component" value="Unassembled WGS sequence"/>
</dbReference>
<sequence length="689" mass="76389">MDLWVVAAAATAGYLAKYCKNLLKRLSGSGGFNFAKCKSPPMTQQLLDLIPKDLGDGVPSEKKHVSNGKSCPVDGAWPKEFESTSHRGGEDMVNLVNSEEFRILSISGLPPRLSENGSDEKNEGNIWLAGKVDNFSGDLLPESAIVEVGSFHASMPKRVSLRTRWSSRQFVKPVSSLDSCLIAQLYKEHAEVDDYVLTPLPSPHTPTVRPLIFTDGRQVISRGGRDSFCSHFGYGENEVQKEATGKEDDTVIGVPPLPQIRSSESTNKMMLKKGRAGVGKLSSGSKVFAGNEFHWQGSSQEIIPFCFGVSIGVISAMFTARKEVEKVKELLKQTENLVQDLQDELEMKDSLTVKELASEDCESQQTHEHNYPKSESFENSTEKDFADESCSCHGKETNIKKVEDGLIHMSQIEAELEAELERLELNMKDASFNKRSSNLVQLDSNIVGDLVCGELRTGLVNGQAIAPVSDHNSSSTSTFHTANHAVSPRELSLRLHEVIQSRLEERIGELETALQNSQKKLQHMESERVSFRRLSPNYEWRSLSPQESYAETGGSSVAEPMVINLTGEAFSAHDECYEDLMKMDEPEEESTSGIREDADQEGLHASKQRFVQYDSLLSNSPENFAAPLEISASTEQIWESNDPVNSDDDDEVAKLLIKRFVEKTKKGSPAILKAQRALYSLDENDIQME</sequence>
<dbReference type="GO" id="GO:0008356">
    <property type="term" value="P:asymmetric cell division"/>
    <property type="evidence" value="ECO:0007669"/>
    <property type="project" value="InterPro"/>
</dbReference>
<gene>
    <name evidence="3" type="ORF">RJ641_014669</name>
</gene>
<feature type="region of interest" description="Disordered" evidence="2">
    <location>
        <begin position="358"/>
        <end position="382"/>
    </location>
</feature>
<proteinExistence type="predicted"/>
<evidence type="ECO:0000313" key="4">
    <source>
        <dbReference type="Proteomes" id="UP001370490"/>
    </source>
</evidence>
<dbReference type="AlphaFoldDB" id="A0AAN8UZP3"/>
<protein>
    <submittedName>
        <fullName evidence="3">Uncharacterized protein</fullName>
    </submittedName>
</protein>
<keyword evidence="1" id="KW-0175">Coiled coil</keyword>